<feature type="domain" description="Putative type VI secretion system Rhs element associated Vgr" evidence="3">
    <location>
        <begin position="64"/>
        <end position="160"/>
    </location>
</feature>
<dbReference type="Pfam" id="PF10106">
    <property type="entry name" value="DUF2345"/>
    <property type="match status" value="1"/>
</dbReference>
<keyword evidence="5" id="KW-1185">Reference proteome</keyword>
<dbReference type="Pfam" id="PF13296">
    <property type="entry name" value="T6SS_Vgr"/>
    <property type="match status" value="1"/>
</dbReference>
<dbReference type="InterPro" id="IPR037026">
    <property type="entry name" value="Vgr_OB-fold_dom_sf"/>
</dbReference>
<organism evidence="4 5">
    <name type="scientific">Proteus myxofaciens ATCC 19692</name>
    <dbReference type="NCBI Taxonomy" id="1354337"/>
    <lineage>
        <taxon>Bacteria</taxon>
        <taxon>Pseudomonadati</taxon>
        <taxon>Pseudomonadota</taxon>
        <taxon>Gammaproteobacteria</taxon>
        <taxon>Enterobacterales</taxon>
        <taxon>Morganellaceae</taxon>
        <taxon>Proteus</taxon>
    </lineage>
</organism>
<dbReference type="InterPro" id="IPR018769">
    <property type="entry name" value="VgrG2_DUF2345"/>
</dbReference>
<accession>A0A198FFG7</accession>
<dbReference type="SUPFAM" id="SSF69255">
    <property type="entry name" value="gp5 N-terminal domain-like"/>
    <property type="match status" value="1"/>
</dbReference>
<name>A0A198FFG7_9GAMM</name>
<evidence type="ECO:0000313" key="5">
    <source>
        <dbReference type="Proteomes" id="UP000094023"/>
    </source>
</evidence>
<reference evidence="4 5" key="1">
    <citation type="submission" date="2016-04" db="EMBL/GenBank/DDBJ databases">
        <title>ATOL: Assembling a taxonomically balanced genome-scale reconstruction of the evolutionary history of the Enterobacteriaceae.</title>
        <authorList>
            <person name="Plunkett G.III."/>
            <person name="Neeno-Eckwall E.C."/>
            <person name="Glasner J.D."/>
            <person name="Perna N.T."/>
        </authorList>
    </citation>
    <scope>NUCLEOTIDE SEQUENCE [LARGE SCALE GENOMIC DNA]</scope>
    <source>
        <strain evidence="4 5">ATCC 19692</strain>
    </source>
</reference>
<feature type="domain" description="Gp5/Type VI secretion system Vgr protein OB-fold" evidence="1">
    <location>
        <begin position="3"/>
        <end position="44"/>
    </location>
</feature>
<evidence type="ECO:0000259" key="2">
    <source>
        <dbReference type="Pfam" id="PF10106"/>
    </source>
</evidence>
<dbReference type="Proteomes" id="UP000094023">
    <property type="component" value="Unassembled WGS sequence"/>
</dbReference>
<sequence>MPVRLAQPYAGDTYGMHFPLIQGTEVAIAFHEGDPDRPYIAHALHDSRHPDHVTDKNNTRNVIRTPANNKLRMEDKRGEEHIKLSTEYGGKSQLNLGHIVDANREPRGEGFELRTDSWGAIRAGKGLFISADSQEKAGGDVLEMKPAISLVEGAKDQLENCREITEAHKNIQPQKTGLDNLLKNTKELTSPSILMHAPEGVGIVTNESLLLQSIESLYAQTKKEMHLSSAENFSINSYRQISMLSQKEGIRIVSGKGPFELESHADTFEATALKDMTVQSTQGHIQITAKNGITLGCGGGYIKITPDGQIEIHTPSRLSLKGQHTWTEPASEDFPLPELPQSVCKECLKKAQENAMGVAIRE</sequence>
<evidence type="ECO:0000259" key="1">
    <source>
        <dbReference type="Pfam" id="PF04717"/>
    </source>
</evidence>
<dbReference type="STRING" id="1354337.M983_2724"/>
<gene>
    <name evidence="4" type="ORF">M983_2724</name>
</gene>
<dbReference type="AlphaFoldDB" id="A0A198FFG7"/>
<dbReference type="InterPro" id="IPR028244">
    <property type="entry name" value="T6SS_Rhs_Vgr_dom"/>
</dbReference>
<dbReference type="EMBL" id="LXEN01000137">
    <property type="protein sequence ID" value="OAT23515.1"/>
    <property type="molecule type" value="Genomic_DNA"/>
</dbReference>
<comment type="caution">
    <text evidence="4">The sequence shown here is derived from an EMBL/GenBank/DDBJ whole genome shotgun (WGS) entry which is preliminary data.</text>
</comment>
<evidence type="ECO:0000313" key="4">
    <source>
        <dbReference type="EMBL" id="OAT23515.1"/>
    </source>
</evidence>
<dbReference type="Pfam" id="PF04717">
    <property type="entry name" value="Phage_base_V"/>
    <property type="match status" value="1"/>
</dbReference>
<dbReference type="InterPro" id="IPR006531">
    <property type="entry name" value="Gp5/Vgr_OB"/>
</dbReference>
<dbReference type="PATRIC" id="fig|1354337.4.peg.2793"/>
<evidence type="ECO:0000259" key="3">
    <source>
        <dbReference type="Pfam" id="PF13296"/>
    </source>
</evidence>
<proteinExistence type="predicted"/>
<feature type="domain" description="DUF2345" evidence="2">
    <location>
        <begin position="184"/>
        <end position="330"/>
    </location>
</feature>
<dbReference type="Gene3D" id="2.40.50.230">
    <property type="entry name" value="Gp5 N-terminal domain"/>
    <property type="match status" value="1"/>
</dbReference>
<protein>
    <submittedName>
        <fullName evidence="4">VgrG family protein</fullName>
    </submittedName>
</protein>